<reference evidence="1 2" key="1">
    <citation type="submission" date="2019-02" db="EMBL/GenBank/DDBJ databases">
        <title>Deep-cultivation of Planctomycetes and their phenomic and genomic characterization uncovers novel biology.</title>
        <authorList>
            <person name="Wiegand S."/>
            <person name="Jogler M."/>
            <person name="Boedeker C."/>
            <person name="Pinto D."/>
            <person name="Vollmers J."/>
            <person name="Rivas-Marin E."/>
            <person name="Kohn T."/>
            <person name="Peeters S.H."/>
            <person name="Heuer A."/>
            <person name="Rast P."/>
            <person name="Oberbeckmann S."/>
            <person name="Bunk B."/>
            <person name="Jeske O."/>
            <person name="Meyerdierks A."/>
            <person name="Storesund J.E."/>
            <person name="Kallscheuer N."/>
            <person name="Luecker S."/>
            <person name="Lage O.M."/>
            <person name="Pohl T."/>
            <person name="Merkel B.J."/>
            <person name="Hornburger P."/>
            <person name="Mueller R.-W."/>
            <person name="Bruemmer F."/>
            <person name="Labrenz M."/>
            <person name="Spormann A.M."/>
            <person name="Op Den Camp H."/>
            <person name="Overmann J."/>
            <person name="Amann R."/>
            <person name="Jetten M.S.M."/>
            <person name="Mascher T."/>
            <person name="Medema M.H."/>
            <person name="Devos D.P."/>
            <person name="Kaster A.-K."/>
            <person name="Ovreas L."/>
            <person name="Rohde M."/>
            <person name="Galperin M.Y."/>
            <person name="Jogler C."/>
        </authorList>
    </citation>
    <scope>NUCLEOTIDE SEQUENCE [LARGE SCALE GENOMIC DNA]</scope>
    <source>
        <strain evidence="1 2">Pla144</strain>
    </source>
</reference>
<dbReference type="SUPFAM" id="SSF52540">
    <property type="entry name" value="P-loop containing nucleoside triphosphate hydrolases"/>
    <property type="match status" value="1"/>
</dbReference>
<keyword evidence="2" id="KW-1185">Reference proteome</keyword>
<gene>
    <name evidence="1" type="ORF">Pla144_13780</name>
</gene>
<dbReference type="AlphaFoldDB" id="A0A5C6CXA9"/>
<accession>A0A5C6CXA9</accession>
<evidence type="ECO:0000313" key="1">
    <source>
        <dbReference type="EMBL" id="TWU28091.1"/>
    </source>
</evidence>
<organism evidence="1 2">
    <name type="scientific">Bythopirellula polymerisocia</name>
    <dbReference type="NCBI Taxonomy" id="2528003"/>
    <lineage>
        <taxon>Bacteria</taxon>
        <taxon>Pseudomonadati</taxon>
        <taxon>Planctomycetota</taxon>
        <taxon>Planctomycetia</taxon>
        <taxon>Pirellulales</taxon>
        <taxon>Lacipirellulaceae</taxon>
        <taxon>Bythopirellula</taxon>
    </lineage>
</organism>
<dbReference type="Proteomes" id="UP000318437">
    <property type="component" value="Unassembled WGS sequence"/>
</dbReference>
<evidence type="ECO:0008006" key="3">
    <source>
        <dbReference type="Google" id="ProtNLM"/>
    </source>
</evidence>
<dbReference type="EMBL" id="SJPS01000002">
    <property type="protein sequence ID" value="TWU28091.1"/>
    <property type="molecule type" value="Genomic_DNA"/>
</dbReference>
<protein>
    <recommendedName>
        <fullName evidence="3">Sulfotransferase domain protein</fullName>
    </recommendedName>
</protein>
<dbReference type="InterPro" id="IPR027417">
    <property type="entry name" value="P-loop_NTPase"/>
</dbReference>
<comment type="caution">
    <text evidence="1">The sequence shown here is derived from an EMBL/GenBank/DDBJ whole genome shotgun (WGS) entry which is preliminary data.</text>
</comment>
<evidence type="ECO:0000313" key="2">
    <source>
        <dbReference type="Proteomes" id="UP000318437"/>
    </source>
</evidence>
<name>A0A5C6CXA9_9BACT</name>
<sequence length="243" mass="27385">MNPIARILESCKRNIRRSPRMNLLLGHLLPLYRILSVKPDTEIVIEGYPRCANSFAVVAFVQSQPRVVKIAHHLHSLGQVRHGLQRGIPCLILLRNPRDAVLSLVIRKNLNDMALPLREYIDFHKGILELCDKVVIAGFAQVTGDFGAVIRRVNRRYGVNFAEFDHTDENVAACYQELDRIERGFSPNDSVRSTHVARPSEDRAALKKDLEAQLLSGKAHSLLQDATALYEAILPHTLDSDEK</sequence>
<proteinExistence type="predicted"/>